<dbReference type="PRINTS" id="PR00455">
    <property type="entry name" value="HTHTETR"/>
</dbReference>
<feature type="domain" description="HTH tetR-type" evidence="5">
    <location>
        <begin position="18"/>
        <end position="77"/>
    </location>
</feature>
<evidence type="ECO:0000256" key="1">
    <source>
        <dbReference type="ARBA" id="ARBA00023015"/>
    </source>
</evidence>
<dbReference type="AlphaFoldDB" id="A0A9X3I2I8"/>
<dbReference type="EMBL" id="JAPKFM010000001">
    <property type="protein sequence ID" value="MCX2962652.1"/>
    <property type="molecule type" value="Genomic_DNA"/>
</dbReference>
<dbReference type="InterPro" id="IPR049445">
    <property type="entry name" value="TetR_SbtR-like_C"/>
</dbReference>
<dbReference type="Pfam" id="PF00440">
    <property type="entry name" value="TetR_N"/>
    <property type="match status" value="1"/>
</dbReference>
<dbReference type="Proteomes" id="UP001143347">
    <property type="component" value="Unassembled WGS sequence"/>
</dbReference>
<dbReference type="Gene3D" id="1.10.357.10">
    <property type="entry name" value="Tetracycline Repressor, domain 2"/>
    <property type="match status" value="1"/>
</dbReference>
<dbReference type="InterPro" id="IPR036271">
    <property type="entry name" value="Tet_transcr_reg_TetR-rel_C_sf"/>
</dbReference>
<evidence type="ECO:0000313" key="7">
    <source>
        <dbReference type="Proteomes" id="UP001143347"/>
    </source>
</evidence>
<evidence type="ECO:0000256" key="2">
    <source>
        <dbReference type="ARBA" id="ARBA00023125"/>
    </source>
</evidence>
<evidence type="ECO:0000313" key="6">
    <source>
        <dbReference type="EMBL" id="MCX2962652.1"/>
    </source>
</evidence>
<proteinExistence type="predicted"/>
<reference evidence="6" key="1">
    <citation type="submission" date="2022-10" db="EMBL/GenBank/DDBJ databases">
        <title>WGS of marine actinomycetes from Thailand.</title>
        <authorList>
            <person name="Thawai C."/>
        </authorList>
    </citation>
    <scope>NUCLEOTIDE SEQUENCE</scope>
    <source>
        <strain evidence="6">SW21</strain>
    </source>
</reference>
<keyword evidence="1" id="KW-0805">Transcription regulation</keyword>
<gene>
    <name evidence="6" type="ORF">OSB52_00940</name>
</gene>
<dbReference type="Pfam" id="PF21597">
    <property type="entry name" value="TetR_C_43"/>
    <property type="match status" value="1"/>
</dbReference>
<dbReference type="InterPro" id="IPR050109">
    <property type="entry name" value="HTH-type_TetR-like_transc_reg"/>
</dbReference>
<evidence type="ECO:0000256" key="3">
    <source>
        <dbReference type="ARBA" id="ARBA00023163"/>
    </source>
</evidence>
<keyword evidence="3" id="KW-0804">Transcription</keyword>
<sequence>MNTTDGEVGGRKLRADAERNRQRIIASARELFAERGLEVTLDDVAAHAGVGVGTVYRRFANRDELIVGVLTQHLTEVAERARETLDESDPWQAVVDILTLVVSSMAADRGLATMIMTIDHSHPDILAAKAVLTERLQQVLARAHAAGVIRPDLEANDFFPILTMLRTVAESLAPTAPGTWRRYLGLILDGIRADGRDPLWGAPLTDAQIVQIQKGASRDR</sequence>
<dbReference type="PANTHER" id="PTHR30055">
    <property type="entry name" value="HTH-TYPE TRANSCRIPTIONAL REGULATOR RUTR"/>
    <property type="match status" value="1"/>
</dbReference>
<dbReference type="GO" id="GO:0003700">
    <property type="term" value="F:DNA-binding transcription factor activity"/>
    <property type="evidence" value="ECO:0007669"/>
    <property type="project" value="TreeGrafter"/>
</dbReference>
<dbReference type="PROSITE" id="PS50977">
    <property type="entry name" value="HTH_TETR_2"/>
    <property type="match status" value="1"/>
</dbReference>
<keyword evidence="2 4" id="KW-0238">DNA-binding</keyword>
<dbReference type="PANTHER" id="PTHR30055:SF234">
    <property type="entry name" value="HTH-TYPE TRANSCRIPTIONAL REGULATOR BETI"/>
    <property type="match status" value="1"/>
</dbReference>
<protein>
    <submittedName>
        <fullName evidence="6">TetR/AcrR family transcriptional regulator</fullName>
    </submittedName>
</protein>
<evidence type="ECO:0000256" key="4">
    <source>
        <dbReference type="PROSITE-ProRule" id="PRU00335"/>
    </source>
</evidence>
<accession>A0A9X3I2I8</accession>
<dbReference type="SUPFAM" id="SSF48498">
    <property type="entry name" value="Tetracyclin repressor-like, C-terminal domain"/>
    <property type="match status" value="1"/>
</dbReference>
<evidence type="ECO:0000259" key="5">
    <source>
        <dbReference type="PROSITE" id="PS50977"/>
    </source>
</evidence>
<dbReference type="SUPFAM" id="SSF46689">
    <property type="entry name" value="Homeodomain-like"/>
    <property type="match status" value="1"/>
</dbReference>
<feature type="DNA-binding region" description="H-T-H motif" evidence="4">
    <location>
        <begin position="40"/>
        <end position="59"/>
    </location>
</feature>
<organism evidence="6 7">
    <name type="scientific">Gordonia aquimaris</name>
    <dbReference type="NCBI Taxonomy" id="2984863"/>
    <lineage>
        <taxon>Bacteria</taxon>
        <taxon>Bacillati</taxon>
        <taxon>Actinomycetota</taxon>
        <taxon>Actinomycetes</taxon>
        <taxon>Mycobacteriales</taxon>
        <taxon>Gordoniaceae</taxon>
        <taxon>Gordonia</taxon>
    </lineage>
</organism>
<comment type="caution">
    <text evidence="6">The sequence shown here is derived from an EMBL/GenBank/DDBJ whole genome shotgun (WGS) entry which is preliminary data.</text>
</comment>
<dbReference type="InterPro" id="IPR009057">
    <property type="entry name" value="Homeodomain-like_sf"/>
</dbReference>
<dbReference type="GO" id="GO:0000976">
    <property type="term" value="F:transcription cis-regulatory region binding"/>
    <property type="evidence" value="ECO:0007669"/>
    <property type="project" value="TreeGrafter"/>
</dbReference>
<name>A0A9X3I2I8_9ACTN</name>
<dbReference type="RefSeq" id="WP_235725343.1">
    <property type="nucleotide sequence ID" value="NZ_JAPKFM010000001.1"/>
</dbReference>
<keyword evidence="7" id="KW-1185">Reference proteome</keyword>
<dbReference type="InterPro" id="IPR001647">
    <property type="entry name" value="HTH_TetR"/>
</dbReference>